<comment type="caution">
    <text evidence="1">The sequence shown here is derived from an EMBL/GenBank/DDBJ whole genome shotgun (WGS) entry which is preliminary data.</text>
</comment>
<gene>
    <name evidence="1" type="ORF">FRUB_02070</name>
</gene>
<reference evidence="2" key="1">
    <citation type="submission" date="2017-06" db="EMBL/GenBank/DDBJ databases">
        <title>Genome analysis of Fimbriiglobus ruber SP5, the first member of the order Planctomycetales with confirmed chitinolytic capability.</title>
        <authorList>
            <person name="Ravin N.V."/>
            <person name="Rakitin A.L."/>
            <person name="Ivanova A.A."/>
            <person name="Beletsky A.V."/>
            <person name="Kulichevskaya I.S."/>
            <person name="Mardanov A.V."/>
            <person name="Dedysh S.N."/>
        </authorList>
    </citation>
    <scope>NUCLEOTIDE SEQUENCE [LARGE SCALE GENOMIC DNA]</scope>
    <source>
        <strain evidence="2">SP5</strain>
    </source>
</reference>
<dbReference type="Proteomes" id="UP000214646">
    <property type="component" value="Unassembled WGS sequence"/>
</dbReference>
<evidence type="ECO:0000313" key="1">
    <source>
        <dbReference type="EMBL" id="OWK45739.1"/>
    </source>
</evidence>
<accession>A0A225E8A9</accession>
<dbReference type="EMBL" id="NIDE01000002">
    <property type="protein sequence ID" value="OWK45739.1"/>
    <property type="molecule type" value="Genomic_DNA"/>
</dbReference>
<dbReference type="RefSeq" id="WP_143392991.1">
    <property type="nucleotide sequence ID" value="NZ_NIDE01000002.1"/>
</dbReference>
<proteinExistence type="predicted"/>
<name>A0A225E8A9_9BACT</name>
<evidence type="ECO:0000313" key="2">
    <source>
        <dbReference type="Proteomes" id="UP000214646"/>
    </source>
</evidence>
<organism evidence="1 2">
    <name type="scientific">Fimbriiglobus ruber</name>
    <dbReference type="NCBI Taxonomy" id="1908690"/>
    <lineage>
        <taxon>Bacteria</taxon>
        <taxon>Pseudomonadati</taxon>
        <taxon>Planctomycetota</taxon>
        <taxon>Planctomycetia</taxon>
        <taxon>Gemmatales</taxon>
        <taxon>Gemmataceae</taxon>
        <taxon>Fimbriiglobus</taxon>
    </lineage>
</organism>
<sequence>MPTHPTAVAPPAPTTLTSIQIVVIEDTAAAAADRAAWFTDKDLVGFIAARQFPHPVVAASTVVDESGHPPADLAPYLTRAAGKSLPYLFLVGAKGSPQAGKVAFEGPLPATPADLLKLLKSVTGERGT</sequence>
<dbReference type="AlphaFoldDB" id="A0A225E8A9"/>
<protein>
    <submittedName>
        <fullName evidence="1">Uncharacterized protein</fullName>
    </submittedName>
</protein>
<keyword evidence="2" id="KW-1185">Reference proteome</keyword>